<organism evidence="1 2">
    <name type="scientific">Litoribacter ruber</name>
    <dbReference type="NCBI Taxonomy" id="702568"/>
    <lineage>
        <taxon>Bacteria</taxon>
        <taxon>Pseudomonadati</taxon>
        <taxon>Bacteroidota</taxon>
        <taxon>Cytophagia</taxon>
        <taxon>Cytophagales</taxon>
        <taxon>Cyclobacteriaceae</taxon>
        <taxon>Litoribacter</taxon>
    </lineage>
</organism>
<accession>A0AAP2CGU7</accession>
<proteinExistence type="predicted"/>
<dbReference type="EMBL" id="JAHCMY010000001">
    <property type="protein sequence ID" value="MBS9522390.1"/>
    <property type="molecule type" value="Genomic_DNA"/>
</dbReference>
<dbReference type="AlphaFoldDB" id="A0AAP2CGU7"/>
<name>A0AAP2CGU7_9BACT</name>
<gene>
    <name evidence="1" type="ORF">KI659_00025</name>
</gene>
<sequence>MKKSKLAIQFFHGEDLKKIGKSLTGFPLYVIVRYKRAKVTYTSHFAVRLVRDNPYYLDQLRTDRSLLDRLIEKETNYISLFRDYIEEIVSVTFQPQMLTQHASLNTLFVESMLKYFNSLPLMYALETKLREKSSYAFDLLDQTPIMILLGFLKDTNSELFDELVEIGKCDTFFKAYEDYREALQSYPEDDINKLQFRMMKFEKASELNNFKTQFDQKFDAEARFRIAKG</sequence>
<protein>
    <submittedName>
        <fullName evidence="1">Uncharacterized protein</fullName>
    </submittedName>
</protein>
<evidence type="ECO:0000313" key="2">
    <source>
        <dbReference type="Proteomes" id="UP001319104"/>
    </source>
</evidence>
<dbReference type="RefSeq" id="WP_213943294.1">
    <property type="nucleotide sequence ID" value="NZ_JAHCMY010000001.1"/>
</dbReference>
<keyword evidence="2" id="KW-1185">Reference proteome</keyword>
<reference evidence="1 2" key="1">
    <citation type="submission" date="2021-05" db="EMBL/GenBank/DDBJ databases">
        <authorList>
            <person name="Zhang Z.D."/>
            <person name="Osman G."/>
        </authorList>
    </citation>
    <scope>NUCLEOTIDE SEQUENCE [LARGE SCALE GENOMIC DNA]</scope>
    <source>
        <strain evidence="1 2">KCTC 32217</strain>
    </source>
</reference>
<comment type="caution">
    <text evidence="1">The sequence shown here is derived from an EMBL/GenBank/DDBJ whole genome shotgun (WGS) entry which is preliminary data.</text>
</comment>
<dbReference type="Proteomes" id="UP001319104">
    <property type="component" value="Unassembled WGS sequence"/>
</dbReference>
<evidence type="ECO:0000313" key="1">
    <source>
        <dbReference type="EMBL" id="MBS9522390.1"/>
    </source>
</evidence>